<dbReference type="PROSITE" id="PS50075">
    <property type="entry name" value="CARRIER"/>
    <property type="match status" value="1"/>
</dbReference>
<dbReference type="Pfam" id="PF00109">
    <property type="entry name" value="ketoacyl-synt"/>
    <property type="match status" value="1"/>
</dbReference>
<feature type="region of interest" description="Disordered" evidence="5">
    <location>
        <begin position="1019"/>
        <end position="1119"/>
    </location>
</feature>
<dbReference type="InterPro" id="IPR049552">
    <property type="entry name" value="PKS_DH_N"/>
</dbReference>
<evidence type="ECO:0000313" key="9">
    <source>
        <dbReference type="EMBL" id="CCH30664.1"/>
    </source>
</evidence>
<feature type="domain" description="Ketosynthase family 3 (KS3)" evidence="7">
    <location>
        <begin position="9"/>
        <end position="464"/>
    </location>
</feature>
<dbReference type="BioCyc" id="SESP1179773:BN6_RS16315-MONOMER"/>
<keyword evidence="1" id="KW-0596">Phosphopantetheine</keyword>
<dbReference type="SUPFAM" id="SSF53901">
    <property type="entry name" value="Thiolase-like"/>
    <property type="match status" value="1"/>
</dbReference>
<dbReference type="Pfam" id="PF14765">
    <property type="entry name" value="PS-DH"/>
    <property type="match status" value="1"/>
</dbReference>
<dbReference type="eggNOG" id="COG0236">
    <property type="taxonomic scope" value="Bacteria"/>
</dbReference>
<dbReference type="InterPro" id="IPR057326">
    <property type="entry name" value="KR_dom"/>
</dbReference>
<dbReference type="Pfam" id="PF00698">
    <property type="entry name" value="Acyl_transf_1"/>
    <property type="match status" value="1"/>
</dbReference>
<evidence type="ECO:0000256" key="4">
    <source>
        <dbReference type="PROSITE-ProRule" id="PRU01363"/>
    </source>
</evidence>
<reference evidence="9 10" key="1">
    <citation type="journal article" date="2012" name="BMC Genomics">
        <title>Complete genome sequence of Saccharothrix espanaensis DSM 44229T and comparison to the other completely sequenced Pseudonocardiaceae.</title>
        <authorList>
            <person name="Strobel T."/>
            <person name="Al-Dilaimi A."/>
            <person name="Blom J."/>
            <person name="Gessner A."/>
            <person name="Kalinowski J."/>
            <person name="Luzhetska M."/>
            <person name="Puhler A."/>
            <person name="Szczepanowski R."/>
            <person name="Bechthold A."/>
            <person name="Ruckert C."/>
        </authorList>
    </citation>
    <scope>NUCLEOTIDE SEQUENCE [LARGE SCALE GENOMIC DNA]</scope>
    <source>
        <strain evidence="10">ATCC 51144 / DSM 44229 / JCM 9112 / NBRC 15066 / NRRL 15764</strain>
    </source>
</reference>
<evidence type="ECO:0000256" key="3">
    <source>
        <dbReference type="ARBA" id="ARBA00022679"/>
    </source>
</evidence>
<evidence type="ECO:0000259" key="6">
    <source>
        <dbReference type="PROSITE" id="PS50075"/>
    </source>
</evidence>
<feature type="region of interest" description="N-terminal hotdog fold" evidence="4">
    <location>
        <begin position="1689"/>
        <end position="1812"/>
    </location>
</feature>
<dbReference type="InterPro" id="IPR016035">
    <property type="entry name" value="Acyl_Trfase/lysoPLipase"/>
</dbReference>
<evidence type="ECO:0000313" key="10">
    <source>
        <dbReference type="Proteomes" id="UP000006281"/>
    </source>
</evidence>
<proteinExistence type="predicted"/>
<dbReference type="Gene3D" id="3.40.50.720">
    <property type="entry name" value="NAD(P)-binding Rossmann-like Domain"/>
    <property type="match status" value="1"/>
</dbReference>
<dbReference type="InterPro" id="IPR049900">
    <property type="entry name" value="PKS_mFAS_DH"/>
</dbReference>
<dbReference type="PRINTS" id="PR01483">
    <property type="entry name" value="FASYNTHASE"/>
</dbReference>
<feature type="domain" description="PKS/mFAS DH" evidence="8">
    <location>
        <begin position="1689"/>
        <end position="1960"/>
    </location>
</feature>
<dbReference type="InterPro" id="IPR036291">
    <property type="entry name" value="NAD(P)-bd_dom_sf"/>
</dbReference>
<dbReference type="GO" id="GO:0004312">
    <property type="term" value="F:fatty acid synthase activity"/>
    <property type="evidence" value="ECO:0007669"/>
    <property type="project" value="InterPro"/>
</dbReference>
<dbReference type="PROSITE" id="PS52019">
    <property type="entry name" value="PKS_MFAS_DH"/>
    <property type="match status" value="1"/>
</dbReference>
<evidence type="ECO:0000256" key="2">
    <source>
        <dbReference type="ARBA" id="ARBA00022553"/>
    </source>
</evidence>
<dbReference type="Pfam" id="PF00550">
    <property type="entry name" value="PP-binding"/>
    <property type="match status" value="1"/>
</dbReference>
<dbReference type="InterPro" id="IPR020841">
    <property type="entry name" value="PKS_Beta-ketoAc_synthase_dom"/>
</dbReference>
<dbReference type="InterPro" id="IPR013968">
    <property type="entry name" value="PKS_KR"/>
</dbReference>
<dbReference type="OrthoDB" id="9778690at2"/>
<dbReference type="EMBL" id="HE804045">
    <property type="protein sequence ID" value="CCH30664.1"/>
    <property type="molecule type" value="Genomic_DNA"/>
</dbReference>
<dbReference type="InterPro" id="IPR042104">
    <property type="entry name" value="PKS_dehydratase_sf"/>
</dbReference>
<dbReference type="GO" id="GO:0005835">
    <property type="term" value="C:fatty acid synthase complex"/>
    <property type="evidence" value="ECO:0007669"/>
    <property type="project" value="InterPro"/>
</dbReference>
<dbReference type="eggNOG" id="COG3321">
    <property type="taxonomic scope" value="Bacteria"/>
</dbReference>
<organism evidence="9 10">
    <name type="scientific">Saccharothrix espanaensis (strain ATCC 51144 / DSM 44229 / JCM 9112 / NBRC 15066 / NRRL 15764)</name>
    <dbReference type="NCBI Taxonomy" id="1179773"/>
    <lineage>
        <taxon>Bacteria</taxon>
        <taxon>Bacillati</taxon>
        <taxon>Actinomycetota</taxon>
        <taxon>Actinomycetes</taxon>
        <taxon>Pseudonocardiales</taxon>
        <taxon>Pseudonocardiaceae</taxon>
        <taxon>Saccharothrix</taxon>
    </lineage>
</organism>
<dbReference type="Gene3D" id="3.40.366.10">
    <property type="entry name" value="Malonyl-Coenzyme A Acyl Carrier Protein, domain 2"/>
    <property type="match status" value="1"/>
</dbReference>
<dbReference type="eggNOG" id="COG1028">
    <property type="taxonomic scope" value="Bacteria"/>
</dbReference>
<dbReference type="InterPro" id="IPR016039">
    <property type="entry name" value="Thiolase-like"/>
</dbReference>
<evidence type="ECO:0000256" key="5">
    <source>
        <dbReference type="SAM" id="MobiDB-lite"/>
    </source>
</evidence>
<dbReference type="InterPro" id="IPR036736">
    <property type="entry name" value="ACP-like_sf"/>
</dbReference>
<dbReference type="InterPro" id="IPR052568">
    <property type="entry name" value="PKS-FAS_Synthase"/>
</dbReference>
<evidence type="ECO:0000256" key="1">
    <source>
        <dbReference type="ARBA" id="ARBA00022450"/>
    </source>
</evidence>
<dbReference type="SUPFAM" id="SSF52151">
    <property type="entry name" value="FabD/lysophospholipase-like"/>
    <property type="match status" value="1"/>
</dbReference>
<dbReference type="PANTHER" id="PTHR43074:SF1">
    <property type="entry name" value="BETA-KETOACYL SYNTHASE FAMILY PROTEIN-RELATED"/>
    <property type="match status" value="1"/>
</dbReference>
<feature type="active site" description="Proton donor; for dehydratase activity" evidence="4">
    <location>
        <position position="1881"/>
    </location>
</feature>
<feature type="active site" description="Proton acceptor; for dehydratase activity" evidence="4">
    <location>
        <position position="1725"/>
    </location>
</feature>
<dbReference type="Pfam" id="PF21089">
    <property type="entry name" value="PKS_DH_N"/>
    <property type="match status" value="1"/>
</dbReference>
<accession>K0K1D6</accession>
<dbReference type="InterPro" id="IPR020807">
    <property type="entry name" value="PKS_DH"/>
</dbReference>
<dbReference type="PATRIC" id="fig|1179773.3.peg.3364"/>
<dbReference type="GO" id="GO:0004315">
    <property type="term" value="F:3-oxoacyl-[acyl-carrier-protein] synthase activity"/>
    <property type="evidence" value="ECO:0007669"/>
    <property type="project" value="InterPro"/>
</dbReference>
<feature type="compositionally biased region" description="Basic and acidic residues" evidence="5">
    <location>
        <begin position="1199"/>
        <end position="1212"/>
    </location>
</feature>
<dbReference type="Pfam" id="PF02801">
    <property type="entry name" value="Ketoacyl-synt_C"/>
    <property type="match status" value="1"/>
</dbReference>
<dbReference type="EC" id="2.3.1.-" evidence="9"/>
<dbReference type="PANTHER" id="PTHR43074">
    <property type="entry name" value="OMEGA-3 POLYUNSATURATED FATTY ACID SYNTHASE PFAB-RELATED"/>
    <property type="match status" value="1"/>
</dbReference>
<dbReference type="CDD" id="cd00833">
    <property type="entry name" value="PKS"/>
    <property type="match status" value="1"/>
</dbReference>
<dbReference type="InterPro" id="IPR016036">
    <property type="entry name" value="Malonyl_transacylase_ACP-bd"/>
</dbReference>
<dbReference type="InterPro" id="IPR014031">
    <property type="entry name" value="Ketoacyl_synth_C"/>
</dbReference>
<keyword evidence="9" id="KW-0012">Acyltransferase</keyword>
<sequence>MTEQRPGSQVPIAVVGLGALLPGAVGVDRFWRCLVEGRDQITDVPPDRWLPEDHYDPDPSAPDKTYAKRGAFLPPVKFDPIAYAVPPNQLPATDSAQLLGLVVADQALRDVGSPLSSTTRERTSVVVGSSALPLLSQMTHRLERPVWLKALRETGVPEDVAHRVCERITEHYVPWQEATFPGLLANVVAGRIANRFDLHGTNHTTDAACASSLSAVSVAMAELALGRADLALAGGVDTQNGIEMFLCFSKTPALSPSGDCRPFSAAADGTMLGEGAVLLALKRLTDADRDGDHVYAVIRGMGASSDGRGTAIYTPVPEGQARALRRAYTDAGYGPESVGLVEAHGTGTKAGDRAEFTALREVFGDAGGADRQWCALGSVKSQIGHTKCTAGAAGLLKVILALHHKVLPPTIKVDQPNAELDLPSSPFYLNTRVRPWVQAEGTPRRAAVSGFGFGGSNFHITVEEHVPADQGGAAGVYRAAPTELLLFSADDPGQLTARVREAARSCADGDLPLQARDSQHEFDVGHTARLAVVTSAGGDTVTDLLRVADAVDRDPHRPFSLPSAAHYGIGDVETGGVAFLFPGQGSQYLAMGADLAVHEPCARRAWDRAAGLRLGEEALHRVVFPPPTFDERGEAGQRERLAATEWAQPALAVHSLALLGVLDRLGLRADAVAGHSFGELVALHHAGVFDADTLVRLARRRGELMSEAAVRAPGAMTAVSSTAVEAETAIVELGLRRTLVVANRNAPRQVVVSGERTACAELERVLGERGITTRRLDASAAFHSPLMAGIAGPFGEYVSDLAMGTPAIPVYGNTDAGLYPPDPDAIRRRITEHVLAPVRFAEQLEAMYAAGARTFVEVGAGSVLSGLVGRALAGRDHLAVPLDHRDRHGVTALQDGLGRLAARGVALRFDALWEPFALAGADGHDDRRRKPVMTVPIDGGNHGRRYPVTDDRALPPPSEAARSRERVPAPGDGWSETAQDRQRHVSEVHAEYLRALTEAHLAFLRSSGAPAAPAFDVPGAAAERNRPPLPPPHGSVPDGARPSPNGSTDASTPDVRPTTPADHLPVPAPPVEQPVQERTAEHLSHAAGPQPEPVVRTEPDTTVRQHQPPGHTGNGSRSAEVAQLVLATVARLTGYPEEVLEPGMQLEGDLGIDSIKRVEIFSVLREQLPTSTEGDTANLGRLRTLADVIDAAGGQAAQRHGEEVEQAGKARAPEGGTSTGGETTIPLRRLAVRACAAPASGLALPGLSEGQVVVTEDGTGVASEVVNLLAGHGVRAAVVDEVPPTARGVVFLGGLAEVDRPEQSHAVLHGAFRAARSVARAFTEHGGVFVTVQDTGGDFGLSGRCGTRAWLGGIAALARTAAREWPAAVVKAVDCHRGERSPQQVAAAVVGELLAGDTTTDVGLGADGTRIVLRAVPADPETEPCDRLGPHAVLVVSGGARGITAVALRALAAAHRPRLVLLGRTPLEDEPEGLADAVDEIDLIRALAVRDGGPPARIGARARRILASRDIRRTLAELTAAGSQVRYLTVDVRDHAALREALHDVRARWGPITGLVHAAGVLDDQRIEDKSEERLDAVLNTKMAGLHALVEATRTDPLSLVCLFSSVSGVFGNAGQCDYAMANCALDTVASVMRAEHPGRLVRSLAWGPWRGGMVTRERARHFARAGVTLIEPEAGAAAFLAELSTPVHADSRVILDAGDFRAPAAALRAEVRVSHRTHPYLADHVPLDVPVVPLAVTLDWFVRALRAWRPGTEGLALEDVRVLRTASLSRFDGPSLRFTLAGEENGRGMRVELRGDSGRALCQAQLGDLRSPGPPDDPAGLVPVDEPMAYRRPSFFHGPAFHAVQRIRRISAAGLVADVTGVRERGWAGTDWPTDPAATDAALQATLLWAEPLLGTSMLPMYVATYRLHRLGPLPDRGRCVVRAGVTTENIARCDVVLFDADGAVRAELLGVELVRRPR</sequence>
<feature type="region of interest" description="Disordered" evidence="5">
    <location>
        <begin position="1198"/>
        <end position="1223"/>
    </location>
</feature>
<keyword evidence="10" id="KW-1185">Reference proteome</keyword>
<feature type="region of interest" description="C-terminal hotdog fold" evidence="4">
    <location>
        <begin position="1822"/>
        <end position="1960"/>
    </location>
</feature>
<feature type="domain" description="Carrier" evidence="6">
    <location>
        <begin position="1116"/>
        <end position="1196"/>
    </location>
</feature>
<dbReference type="InterPro" id="IPR001227">
    <property type="entry name" value="Ac_transferase_dom_sf"/>
</dbReference>
<dbReference type="Gene3D" id="3.30.70.250">
    <property type="entry name" value="Malonyl-CoA ACP transacylase, ACP-binding"/>
    <property type="match status" value="1"/>
</dbReference>
<dbReference type="HOGENOM" id="CLU_000022_30_2_11"/>
<dbReference type="InterPro" id="IPR018201">
    <property type="entry name" value="Ketoacyl_synth_AS"/>
</dbReference>
<dbReference type="SMART" id="SM00825">
    <property type="entry name" value="PKS_KS"/>
    <property type="match status" value="1"/>
</dbReference>
<dbReference type="SMART" id="SM00822">
    <property type="entry name" value="PKS_KR"/>
    <property type="match status" value="1"/>
</dbReference>
<dbReference type="Pfam" id="PF08659">
    <property type="entry name" value="KR"/>
    <property type="match status" value="1"/>
</dbReference>
<protein>
    <submittedName>
        <fullName evidence="9">Polyketide ketosynthase</fullName>
        <ecNumber evidence="9">2.3.1.-</ecNumber>
    </submittedName>
</protein>
<keyword evidence="3 9" id="KW-0808">Transferase</keyword>
<dbReference type="Gene3D" id="3.10.129.110">
    <property type="entry name" value="Polyketide synthase dehydratase"/>
    <property type="match status" value="1"/>
</dbReference>
<dbReference type="STRING" id="1179773.BN6_33620"/>
<gene>
    <name evidence="9" type="primary">pks4-2</name>
    <name evidence="9" type="ordered locus">BN6_33620</name>
</gene>
<dbReference type="InterPro" id="IPR014043">
    <property type="entry name" value="Acyl_transferase_dom"/>
</dbReference>
<dbReference type="KEGG" id="sesp:BN6_33620"/>
<dbReference type="SUPFAM" id="SSF51735">
    <property type="entry name" value="NAD(P)-binding Rossmann-fold domains"/>
    <property type="match status" value="1"/>
</dbReference>
<keyword evidence="2" id="KW-0597">Phosphoprotein</keyword>
<dbReference type="PROSITE" id="PS52004">
    <property type="entry name" value="KS3_2"/>
    <property type="match status" value="1"/>
</dbReference>
<name>K0K1D6_SACES</name>
<dbReference type="RefSeq" id="WP_015100776.1">
    <property type="nucleotide sequence ID" value="NC_019673.1"/>
</dbReference>
<dbReference type="PROSITE" id="PS00606">
    <property type="entry name" value="KS3_1"/>
    <property type="match status" value="1"/>
</dbReference>
<dbReference type="Proteomes" id="UP000006281">
    <property type="component" value="Chromosome"/>
</dbReference>
<dbReference type="SUPFAM" id="SSF55048">
    <property type="entry name" value="Probable ACP-binding domain of malonyl-CoA ACP transacylase"/>
    <property type="match status" value="1"/>
</dbReference>
<feature type="compositionally biased region" description="Low complexity" evidence="5">
    <location>
        <begin position="1214"/>
        <end position="1223"/>
    </location>
</feature>
<dbReference type="InterPro" id="IPR014030">
    <property type="entry name" value="Ketoacyl_synth_N"/>
</dbReference>
<feature type="region of interest" description="Disordered" evidence="5">
    <location>
        <begin position="923"/>
        <end position="982"/>
    </location>
</feature>
<dbReference type="InterPro" id="IPR009081">
    <property type="entry name" value="PP-bd_ACP"/>
</dbReference>
<dbReference type="CDD" id="cd08953">
    <property type="entry name" value="KR_2_SDR_x"/>
    <property type="match status" value="1"/>
</dbReference>
<dbReference type="InterPro" id="IPR049551">
    <property type="entry name" value="PKS_DH_C"/>
</dbReference>
<dbReference type="SMART" id="SM00826">
    <property type="entry name" value="PKS_DH"/>
    <property type="match status" value="1"/>
</dbReference>
<dbReference type="Gene3D" id="1.10.1200.10">
    <property type="entry name" value="ACP-like"/>
    <property type="match status" value="1"/>
</dbReference>
<evidence type="ECO:0000259" key="7">
    <source>
        <dbReference type="PROSITE" id="PS52004"/>
    </source>
</evidence>
<evidence type="ECO:0000259" key="8">
    <source>
        <dbReference type="PROSITE" id="PS52019"/>
    </source>
</evidence>
<dbReference type="SUPFAM" id="SSF47336">
    <property type="entry name" value="ACP-like"/>
    <property type="match status" value="1"/>
</dbReference>
<dbReference type="SMART" id="SM00827">
    <property type="entry name" value="PKS_AT"/>
    <property type="match status" value="1"/>
</dbReference>
<dbReference type="GO" id="GO:0006633">
    <property type="term" value="P:fatty acid biosynthetic process"/>
    <property type="evidence" value="ECO:0007669"/>
    <property type="project" value="InterPro"/>
</dbReference>
<dbReference type="Gene3D" id="3.40.47.10">
    <property type="match status" value="1"/>
</dbReference>
<dbReference type="InterPro" id="IPR003965">
    <property type="entry name" value="Fatty_acid_synthase"/>
</dbReference>